<dbReference type="GO" id="GO:0006865">
    <property type="term" value="P:amino acid transport"/>
    <property type="evidence" value="ECO:0007669"/>
    <property type="project" value="UniProtKB-KW"/>
</dbReference>
<dbReference type="RefSeq" id="WP_026502372.1">
    <property type="nucleotide sequence ID" value="NZ_JABAGJ010000007.1"/>
</dbReference>
<sequence length="236" mass="25786">MDFNFQAMIQAIISSVRYLGTTLEISFVALVIGIVLGLAIALLRYYNVVVLSPVFQVLTTVFKGVPVVLIFLALYLFFSTGFDPMAKSMGWSIRFKQINPIWIAIICLGLMAVVNGTEIFRGAFSSVRKGQLDAAQSIGMTRMQTIRRVLLPQAVPVAVPVFGNLLINLIKASALCSMVGVVDIFSAATISGQQSYTFLEAYVGVALIYWAVVALIEQASRLLERGLTVHMRRAVA</sequence>
<evidence type="ECO:0000313" key="11">
    <source>
        <dbReference type="Proteomes" id="UP000583419"/>
    </source>
</evidence>
<keyword evidence="5 6" id="KW-0472">Membrane</keyword>
<evidence type="ECO:0000256" key="2">
    <source>
        <dbReference type="ARBA" id="ARBA00022692"/>
    </source>
</evidence>
<dbReference type="CDD" id="cd06261">
    <property type="entry name" value="TM_PBP2"/>
    <property type="match status" value="1"/>
</dbReference>
<comment type="caution">
    <text evidence="8">The sequence shown here is derived from an EMBL/GenBank/DDBJ whole genome shotgun (WGS) entry which is preliminary data.</text>
</comment>
<name>A0A086ZIN5_9BIFI</name>
<dbReference type="Proteomes" id="UP000029093">
    <property type="component" value="Unassembled WGS sequence"/>
</dbReference>
<proteinExistence type="inferred from homology"/>
<dbReference type="EMBL" id="JABAGJ010000007">
    <property type="protein sequence ID" value="NMF02669.1"/>
    <property type="molecule type" value="Genomic_DNA"/>
</dbReference>
<reference evidence="9 11" key="2">
    <citation type="submission" date="2020-04" db="EMBL/GenBank/DDBJ databases">
        <authorList>
            <person name="Hitch T.C.A."/>
            <person name="Wylensek D."/>
            <person name="Clavel T."/>
        </authorList>
    </citation>
    <scope>NUCLEOTIDE SEQUENCE [LARGE SCALE GENOMIC DNA]</scope>
    <source>
        <strain evidence="9 11">WCA-130-P53-4B</strain>
    </source>
</reference>
<evidence type="ECO:0000256" key="6">
    <source>
        <dbReference type="RuleBase" id="RU363032"/>
    </source>
</evidence>
<feature type="transmembrane region" description="Helical" evidence="6">
    <location>
        <begin position="201"/>
        <end position="223"/>
    </location>
</feature>
<evidence type="ECO:0000256" key="4">
    <source>
        <dbReference type="ARBA" id="ARBA00022989"/>
    </source>
</evidence>
<comment type="subcellular location">
    <subcellularLocation>
        <location evidence="6">Cell membrane</location>
        <topology evidence="6">Multi-pass membrane protein</topology>
    </subcellularLocation>
    <subcellularLocation>
        <location evidence="1">Membrane</location>
        <topology evidence="1">Multi-pass membrane protein</topology>
    </subcellularLocation>
</comment>
<dbReference type="PROSITE" id="PS50928">
    <property type="entry name" value="ABC_TM1"/>
    <property type="match status" value="1"/>
</dbReference>
<dbReference type="GO" id="GO:0005886">
    <property type="term" value="C:plasma membrane"/>
    <property type="evidence" value="ECO:0007669"/>
    <property type="project" value="UniProtKB-SubCell"/>
</dbReference>
<evidence type="ECO:0000313" key="9">
    <source>
        <dbReference type="EMBL" id="NMF02669.1"/>
    </source>
</evidence>
<dbReference type="Proteomes" id="UP000583419">
    <property type="component" value="Unassembled WGS sequence"/>
</dbReference>
<dbReference type="OrthoDB" id="9814902at2"/>
<evidence type="ECO:0000256" key="5">
    <source>
        <dbReference type="ARBA" id="ARBA00023136"/>
    </source>
</evidence>
<gene>
    <name evidence="8" type="ORF">BBOU_1476</name>
    <name evidence="9" type="ORF">HF843_05700</name>
</gene>
<evidence type="ECO:0000256" key="1">
    <source>
        <dbReference type="ARBA" id="ARBA00004141"/>
    </source>
</evidence>
<keyword evidence="6" id="KW-0813">Transport</keyword>
<feature type="transmembrane region" description="Helical" evidence="6">
    <location>
        <begin position="98"/>
        <end position="120"/>
    </location>
</feature>
<dbReference type="Pfam" id="PF00528">
    <property type="entry name" value="BPD_transp_1"/>
    <property type="match status" value="1"/>
</dbReference>
<evidence type="ECO:0000256" key="3">
    <source>
        <dbReference type="ARBA" id="ARBA00022970"/>
    </source>
</evidence>
<dbReference type="InterPro" id="IPR000515">
    <property type="entry name" value="MetI-like"/>
</dbReference>
<dbReference type="PANTHER" id="PTHR30614:SF0">
    <property type="entry name" value="L-CYSTINE TRANSPORT SYSTEM PERMEASE PROTEIN TCYL"/>
    <property type="match status" value="1"/>
</dbReference>
<dbReference type="AlphaFoldDB" id="A0A086ZIN5"/>
<dbReference type="InterPro" id="IPR043429">
    <property type="entry name" value="ArtM/GltK/GlnP/TcyL/YhdX-like"/>
</dbReference>
<keyword evidence="3" id="KW-0029">Amino-acid transport</keyword>
<dbReference type="GeneID" id="303204578"/>
<dbReference type="InterPro" id="IPR035906">
    <property type="entry name" value="MetI-like_sf"/>
</dbReference>
<keyword evidence="4 6" id="KW-1133">Transmembrane helix</keyword>
<organism evidence="8 10">
    <name type="scientific">Bifidobacterium boum</name>
    <dbReference type="NCBI Taxonomy" id="78343"/>
    <lineage>
        <taxon>Bacteria</taxon>
        <taxon>Bacillati</taxon>
        <taxon>Actinomycetota</taxon>
        <taxon>Actinomycetes</taxon>
        <taxon>Bifidobacteriales</taxon>
        <taxon>Bifidobacteriaceae</taxon>
        <taxon>Bifidobacterium</taxon>
    </lineage>
</organism>
<dbReference type="PANTHER" id="PTHR30614">
    <property type="entry name" value="MEMBRANE COMPONENT OF AMINO ACID ABC TRANSPORTER"/>
    <property type="match status" value="1"/>
</dbReference>
<evidence type="ECO:0000313" key="8">
    <source>
        <dbReference type="EMBL" id="KFI46385.1"/>
    </source>
</evidence>
<reference evidence="8 10" key="1">
    <citation type="submission" date="2014-03" db="EMBL/GenBank/DDBJ databases">
        <title>Genomics of Bifidobacteria.</title>
        <authorList>
            <person name="Ventura M."/>
            <person name="Milani C."/>
            <person name="Lugli G.A."/>
        </authorList>
    </citation>
    <scope>NUCLEOTIDE SEQUENCE [LARGE SCALE GENOMIC DNA]</scope>
    <source>
        <strain evidence="8 10">LMG 10736</strain>
    </source>
</reference>
<evidence type="ECO:0000313" key="10">
    <source>
        <dbReference type="Proteomes" id="UP000029093"/>
    </source>
</evidence>
<keyword evidence="2 6" id="KW-0812">Transmembrane</keyword>
<protein>
    <submittedName>
        <fullName evidence="9">Amino acid ABC transporter permease</fullName>
    </submittedName>
    <submittedName>
        <fullName evidence="8">Amino acid ABC transporter, permease</fullName>
    </submittedName>
</protein>
<evidence type="ECO:0000259" key="7">
    <source>
        <dbReference type="PROSITE" id="PS50928"/>
    </source>
</evidence>
<feature type="transmembrane region" description="Helical" evidence="6">
    <location>
        <begin position="57"/>
        <end position="78"/>
    </location>
</feature>
<accession>A0A086ZIN5</accession>
<keyword evidence="10" id="KW-1185">Reference proteome</keyword>
<feature type="domain" description="ABC transmembrane type-1" evidence="7">
    <location>
        <begin position="19"/>
        <end position="217"/>
    </location>
</feature>
<feature type="transmembrane region" description="Helical" evidence="6">
    <location>
        <begin position="25"/>
        <end position="45"/>
    </location>
</feature>
<dbReference type="Gene3D" id="1.10.3720.10">
    <property type="entry name" value="MetI-like"/>
    <property type="match status" value="1"/>
</dbReference>
<dbReference type="SUPFAM" id="SSF161098">
    <property type="entry name" value="MetI-like"/>
    <property type="match status" value="1"/>
</dbReference>
<comment type="similarity">
    <text evidence="6">Belongs to the binding-protein-dependent transport system permease family.</text>
</comment>
<dbReference type="EMBL" id="JGYQ01000016">
    <property type="protein sequence ID" value="KFI46385.1"/>
    <property type="molecule type" value="Genomic_DNA"/>
</dbReference>
<dbReference type="GO" id="GO:0055085">
    <property type="term" value="P:transmembrane transport"/>
    <property type="evidence" value="ECO:0007669"/>
    <property type="project" value="InterPro"/>
</dbReference>